<evidence type="ECO:0000313" key="1">
    <source>
        <dbReference type="EMBL" id="GBP40743.1"/>
    </source>
</evidence>
<reference evidence="1 2" key="1">
    <citation type="journal article" date="2019" name="Commun. Biol.">
        <title>The bagworm genome reveals a unique fibroin gene that provides high tensile strength.</title>
        <authorList>
            <person name="Kono N."/>
            <person name="Nakamura H."/>
            <person name="Ohtoshi R."/>
            <person name="Tomita M."/>
            <person name="Numata K."/>
            <person name="Arakawa K."/>
        </authorList>
    </citation>
    <scope>NUCLEOTIDE SEQUENCE [LARGE SCALE GENOMIC DNA]</scope>
</reference>
<gene>
    <name evidence="1" type="ORF">EVAR_26406_1</name>
</gene>
<proteinExistence type="predicted"/>
<dbReference type="Proteomes" id="UP000299102">
    <property type="component" value="Unassembled WGS sequence"/>
</dbReference>
<dbReference type="AlphaFoldDB" id="A0A4C1VQ10"/>
<protein>
    <submittedName>
        <fullName evidence="1">Uncharacterized protein</fullName>
    </submittedName>
</protein>
<comment type="caution">
    <text evidence="1">The sequence shown here is derived from an EMBL/GenBank/DDBJ whole genome shotgun (WGS) entry which is preliminary data.</text>
</comment>
<sequence length="127" mass="14368">MTTTWADGLTCPPKRKASGVTRPRIKLIGQFTRGQYRTRIFWSEADTLNQQTATTRAHSLVMCQKIVTFDRSIAKILLICASEIQNSVTYWQSQSSTEKSQTREAILGPSGNCHKGQLWNVEFPYAK</sequence>
<dbReference type="EMBL" id="BGZK01000387">
    <property type="protein sequence ID" value="GBP40743.1"/>
    <property type="molecule type" value="Genomic_DNA"/>
</dbReference>
<keyword evidence="2" id="KW-1185">Reference proteome</keyword>
<accession>A0A4C1VQ10</accession>
<evidence type="ECO:0000313" key="2">
    <source>
        <dbReference type="Proteomes" id="UP000299102"/>
    </source>
</evidence>
<name>A0A4C1VQ10_EUMVA</name>
<organism evidence="1 2">
    <name type="scientific">Eumeta variegata</name>
    <name type="common">Bagworm moth</name>
    <name type="synonym">Eumeta japonica</name>
    <dbReference type="NCBI Taxonomy" id="151549"/>
    <lineage>
        <taxon>Eukaryota</taxon>
        <taxon>Metazoa</taxon>
        <taxon>Ecdysozoa</taxon>
        <taxon>Arthropoda</taxon>
        <taxon>Hexapoda</taxon>
        <taxon>Insecta</taxon>
        <taxon>Pterygota</taxon>
        <taxon>Neoptera</taxon>
        <taxon>Endopterygota</taxon>
        <taxon>Lepidoptera</taxon>
        <taxon>Glossata</taxon>
        <taxon>Ditrysia</taxon>
        <taxon>Tineoidea</taxon>
        <taxon>Psychidae</taxon>
        <taxon>Oiketicinae</taxon>
        <taxon>Eumeta</taxon>
    </lineage>
</organism>